<feature type="region of interest" description="Disordered" evidence="2">
    <location>
        <begin position="248"/>
        <end position="276"/>
    </location>
</feature>
<evidence type="ECO:0000313" key="3">
    <source>
        <dbReference type="EMBL" id="KAK4075250.1"/>
    </source>
</evidence>
<evidence type="ECO:0000313" key="4">
    <source>
        <dbReference type="Proteomes" id="UP001287286"/>
    </source>
</evidence>
<accession>A0ABR0BGB7</accession>
<comment type="caution">
    <text evidence="3">The sequence shown here is derived from an EMBL/GenBank/DDBJ whole genome shotgun (WGS) entry which is preliminary data.</text>
</comment>
<evidence type="ECO:0000256" key="1">
    <source>
        <dbReference type="SAM" id="Coils"/>
    </source>
</evidence>
<sequence length="276" mass="31698">MEGRFANVISWQWVSSRKRELSDIQCIPPNIVEGNGTSSIEKLHLEAWGACLQWQSNARRLCAENDRVMQAQNEQISSLLESLDEAQRQIDHMQDSLSQEQADRSRLRAEYDDLSGDVARLCDEKQELYNLCEKEKLEKEVNQLIIDQYRDEIAEHLRTASHKDTIIRETTTLITGLKAEMDDLKTVCSYLQHCANSNERHSIHVQRQLEEERRLCLAIEQLQESLQASKCPAAETCVRPVAYHLTSQAPADTVSQRKRRGRRGGQRRRGVNKNGS</sequence>
<keyword evidence="1" id="KW-0175">Coiled coil</keyword>
<feature type="coiled-coil region" evidence="1">
    <location>
        <begin position="69"/>
        <end position="124"/>
    </location>
</feature>
<protein>
    <submittedName>
        <fullName evidence="3">Uncharacterized protein</fullName>
    </submittedName>
</protein>
<gene>
    <name evidence="3" type="ORF">Purlil1_12703</name>
</gene>
<organism evidence="3 4">
    <name type="scientific">Purpureocillium lilacinum</name>
    <name type="common">Paecilomyces lilacinus</name>
    <dbReference type="NCBI Taxonomy" id="33203"/>
    <lineage>
        <taxon>Eukaryota</taxon>
        <taxon>Fungi</taxon>
        <taxon>Dikarya</taxon>
        <taxon>Ascomycota</taxon>
        <taxon>Pezizomycotina</taxon>
        <taxon>Sordariomycetes</taxon>
        <taxon>Hypocreomycetidae</taxon>
        <taxon>Hypocreales</taxon>
        <taxon>Ophiocordycipitaceae</taxon>
        <taxon>Purpureocillium</taxon>
    </lineage>
</organism>
<evidence type="ECO:0000256" key="2">
    <source>
        <dbReference type="SAM" id="MobiDB-lite"/>
    </source>
</evidence>
<proteinExistence type="predicted"/>
<feature type="compositionally biased region" description="Basic residues" evidence="2">
    <location>
        <begin position="256"/>
        <end position="276"/>
    </location>
</feature>
<reference evidence="3 4" key="1">
    <citation type="journal article" date="2024" name="Microbiol. Resour. Announc.">
        <title>Genome annotations for the ascomycete fungi Trichoderma harzianum, Trichoderma aggressivum, and Purpureocillium lilacinum.</title>
        <authorList>
            <person name="Beijen E.P.W."/>
            <person name="Ohm R.A."/>
        </authorList>
    </citation>
    <scope>NUCLEOTIDE SEQUENCE [LARGE SCALE GENOMIC DNA]</scope>
    <source>
        <strain evidence="3 4">CBS 150709</strain>
    </source>
</reference>
<name>A0ABR0BGB7_PURLI</name>
<dbReference type="EMBL" id="JAWRVI010000124">
    <property type="protein sequence ID" value="KAK4075250.1"/>
    <property type="molecule type" value="Genomic_DNA"/>
</dbReference>
<keyword evidence="4" id="KW-1185">Reference proteome</keyword>
<dbReference type="Proteomes" id="UP001287286">
    <property type="component" value="Unassembled WGS sequence"/>
</dbReference>